<evidence type="ECO:0000256" key="1">
    <source>
        <dbReference type="SAM" id="Phobius"/>
    </source>
</evidence>
<name>A0A6J4NA14_9ACTN</name>
<keyword evidence="1" id="KW-1133">Transmembrane helix</keyword>
<dbReference type="PANTHER" id="PTHR44757">
    <property type="entry name" value="DIGUANYLATE CYCLASE DGCP"/>
    <property type="match status" value="1"/>
</dbReference>
<dbReference type="InterPro" id="IPR043128">
    <property type="entry name" value="Rev_trsase/Diguanyl_cyclase"/>
</dbReference>
<dbReference type="CDD" id="cd01949">
    <property type="entry name" value="GGDEF"/>
    <property type="match status" value="1"/>
</dbReference>
<feature type="domain" description="GGDEF" evidence="3">
    <location>
        <begin position="267"/>
        <end position="400"/>
    </location>
</feature>
<dbReference type="CDD" id="cd01948">
    <property type="entry name" value="EAL"/>
    <property type="match status" value="1"/>
</dbReference>
<accession>A0A6J4NA14</accession>
<dbReference type="InterPro" id="IPR052155">
    <property type="entry name" value="Biofilm_reg_signaling"/>
</dbReference>
<sequence length="580" mass="62505">MTDASRLGVRAYLACVYGAGAAALGWVLVSAEWSVPDHVRDITLVLVTLLVVGEFLPMRLWSRGSFQEYTFSGAFALVLLQTVPLVYAVIPQIIALLIEDGRQRRPLRVAAFNVAQYTLMFVLARLAICGVEGVGFGVLPEVPAVLQLMGLGLAAVVYFVVNNVLTGTAFALNDGTGVKDSIVTAMREEIPVTPIVLGLAPMFAASLAFSIWTAPLCLFLIVAVRAAAKISTEHEIAALHDSLTGLPNRNLLLSRLQQSLLGARPGRKPALLMIDLDHFKEINDSLGHSAGDELLGLVATRLTDAVGPRDTVARLGGDEFAVVMDETTEDDATDLAQRIADALGQSFRLDEVTLNVAASVGVAMAPDVQVDANTLIRHADLALYSAKQERGRHMVYNPDCDDHKIETPALMAELRQGIERGELRVHFQPKVSVRTGQIIGVEALVRWQHPTRGLLAPGLFLPAVENTPLIVPLTEQVIHESLRAVAQWRRNGLPISVSVNLTARQVANQDLPRQLEAALAVHGLPGDALVAEVTESCLIANPVRTRDVLNNLRSVGVGLSIDDFGTGYSSFTQLRDLPVT</sequence>
<dbReference type="PANTHER" id="PTHR44757:SF2">
    <property type="entry name" value="BIOFILM ARCHITECTURE MAINTENANCE PROTEIN MBAA"/>
    <property type="match status" value="1"/>
</dbReference>
<keyword evidence="1" id="KW-0812">Transmembrane</keyword>
<keyword evidence="1" id="KW-0472">Membrane</keyword>
<feature type="transmembrane region" description="Helical" evidence="1">
    <location>
        <begin position="118"/>
        <end position="139"/>
    </location>
</feature>
<feature type="transmembrane region" description="Helical" evidence="1">
    <location>
        <begin position="192"/>
        <end position="224"/>
    </location>
</feature>
<feature type="domain" description="EAL" evidence="2">
    <location>
        <begin position="407"/>
        <end position="580"/>
    </location>
</feature>
<dbReference type="Gene3D" id="3.30.70.270">
    <property type="match status" value="1"/>
</dbReference>
<dbReference type="FunFam" id="3.30.70.270:FF:000001">
    <property type="entry name" value="Diguanylate cyclase domain protein"/>
    <property type="match status" value="1"/>
</dbReference>
<dbReference type="InterPro" id="IPR029787">
    <property type="entry name" value="Nucleotide_cyclase"/>
</dbReference>
<dbReference type="InterPro" id="IPR035919">
    <property type="entry name" value="EAL_sf"/>
</dbReference>
<dbReference type="AlphaFoldDB" id="A0A6J4NA14"/>
<dbReference type="Pfam" id="PF00990">
    <property type="entry name" value="GGDEF"/>
    <property type="match status" value="1"/>
</dbReference>
<dbReference type="PROSITE" id="PS50883">
    <property type="entry name" value="EAL"/>
    <property type="match status" value="1"/>
</dbReference>
<feature type="transmembrane region" description="Helical" evidence="1">
    <location>
        <begin position="12"/>
        <end position="30"/>
    </location>
</feature>
<dbReference type="SUPFAM" id="SSF55073">
    <property type="entry name" value="Nucleotide cyclase"/>
    <property type="match status" value="1"/>
</dbReference>
<evidence type="ECO:0000313" key="4">
    <source>
        <dbReference type="EMBL" id="CAA9379379.1"/>
    </source>
</evidence>
<organism evidence="4">
    <name type="scientific">uncultured Propionibacteriaceae bacterium</name>
    <dbReference type="NCBI Taxonomy" id="257457"/>
    <lineage>
        <taxon>Bacteria</taxon>
        <taxon>Bacillati</taxon>
        <taxon>Actinomycetota</taxon>
        <taxon>Actinomycetes</taxon>
        <taxon>Propionibacteriales</taxon>
        <taxon>Propionibacteriaceae</taxon>
        <taxon>environmental samples</taxon>
    </lineage>
</organism>
<feature type="transmembrane region" description="Helical" evidence="1">
    <location>
        <begin position="151"/>
        <end position="172"/>
    </location>
</feature>
<gene>
    <name evidence="4" type="ORF">AVDCRST_MAG75-829</name>
</gene>
<dbReference type="PROSITE" id="PS50887">
    <property type="entry name" value="GGDEF"/>
    <property type="match status" value="1"/>
</dbReference>
<dbReference type="EMBL" id="CADCUO010000051">
    <property type="protein sequence ID" value="CAA9379379.1"/>
    <property type="molecule type" value="Genomic_DNA"/>
</dbReference>
<dbReference type="NCBIfam" id="TIGR00254">
    <property type="entry name" value="GGDEF"/>
    <property type="match status" value="1"/>
</dbReference>
<dbReference type="InterPro" id="IPR001633">
    <property type="entry name" value="EAL_dom"/>
</dbReference>
<dbReference type="Pfam" id="PF00563">
    <property type="entry name" value="EAL"/>
    <property type="match status" value="1"/>
</dbReference>
<dbReference type="SMART" id="SM00267">
    <property type="entry name" value="GGDEF"/>
    <property type="match status" value="1"/>
</dbReference>
<evidence type="ECO:0000259" key="2">
    <source>
        <dbReference type="PROSITE" id="PS50883"/>
    </source>
</evidence>
<dbReference type="InterPro" id="IPR000160">
    <property type="entry name" value="GGDEF_dom"/>
</dbReference>
<dbReference type="Gene3D" id="3.20.20.450">
    <property type="entry name" value="EAL domain"/>
    <property type="match status" value="1"/>
</dbReference>
<dbReference type="SMART" id="SM00052">
    <property type="entry name" value="EAL"/>
    <property type="match status" value="1"/>
</dbReference>
<reference evidence="4" key="1">
    <citation type="submission" date="2020-02" db="EMBL/GenBank/DDBJ databases">
        <authorList>
            <person name="Meier V. D."/>
        </authorList>
    </citation>
    <scope>NUCLEOTIDE SEQUENCE</scope>
    <source>
        <strain evidence="4">AVDCRST_MAG75</strain>
    </source>
</reference>
<proteinExistence type="predicted"/>
<feature type="transmembrane region" description="Helical" evidence="1">
    <location>
        <begin position="74"/>
        <end position="98"/>
    </location>
</feature>
<dbReference type="SUPFAM" id="SSF141868">
    <property type="entry name" value="EAL domain-like"/>
    <property type="match status" value="1"/>
</dbReference>
<protein>
    <submittedName>
        <fullName evidence="4">Diguanylate cyclase/phosphodiesterase (GGDEF &amp; EAL domains) with PAS/PAC sensor(S)</fullName>
    </submittedName>
</protein>
<evidence type="ECO:0000259" key="3">
    <source>
        <dbReference type="PROSITE" id="PS50887"/>
    </source>
</evidence>